<dbReference type="HAMAP" id="MF_00578">
    <property type="entry name" value="Glu_cys_ligase"/>
    <property type="match status" value="1"/>
</dbReference>
<dbReference type="PANTHER" id="PTHR38761">
    <property type="entry name" value="GLUTAMATE--CYSTEINE LIGASE"/>
    <property type="match status" value="1"/>
</dbReference>
<evidence type="ECO:0000256" key="9">
    <source>
        <dbReference type="RuleBase" id="RU004391"/>
    </source>
</evidence>
<keyword evidence="5 8" id="KW-0547">Nucleotide-binding</keyword>
<dbReference type="EC" id="6.3.2.2" evidence="8"/>
<dbReference type="InterPro" id="IPR006334">
    <property type="entry name" value="Glut_cys_ligase"/>
</dbReference>
<feature type="domain" description="Glutamate--cysteine ligase" evidence="10">
    <location>
        <begin position="11"/>
        <end position="379"/>
    </location>
</feature>
<comment type="similarity">
    <text evidence="2 8">Belongs to the glutamate--cysteine ligase type 1 family. Type 1 subfamily.</text>
</comment>
<dbReference type="Proteomes" id="UP000242642">
    <property type="component" value="Unassembled WGS sequence"/>
</dbReference>
<dbReference type="STRING" id="1123402.SAMN02583745_00282"/>
<keyword evidence="4 8" id="KW-0317">Glutathione biosynthesis</keyword>
<evidence type="ECO:0000256" key="2">
    <source>
        <dbReference type="ARBA" id="ARBA00008772"/>
    </source>
</evidence>
<evidence type="ECO:0000256" key="1">
    <source>
        <dbReference type="ARBA" id="ARBA00005006"/>
    </source>
</evidence>
<reference evidence="12" key="1">
    <citation type="submission" date="2016-10" db="EMBL/GenBank/DDBJ databases">
        <authorList>
            <person name="Varghese N."/>
            <person name="Submissions S."/>
        </authorList>
    </citation>
    <scope>NUCLEOTIDE SEQUENCE [LARGE SCALE GENOMIC DNA]</scope>
    <source>
        <strain evidence="12">DSM 18579</strain>
    </source>
</reference>
<evidence type="ECO:0000256" key="4">
    <source>
        <dbReference type="ARBA" id="ARBA00022684"/>
    </source>
</evidence>
<dbReference type="UniPathway" id="UPA00142">
    <property type="reaction ID" value="UER00209"/>
</dbReference>
<dbReference type="Pfam" id="PF04262">
    <property type="entry name" value="Glu_cys_ligase"/>
    <property type="match status" value="1"/>
</dbReference>
<evidence type="ECO:0000256" key="6">
    <source>
        <dbReference type="ARBA" id="ARBA00022840"/>
    </source>
</evidence>
<protein>
    <recommendedName>
        <fullName evidence="8">Glutamate--cysteine ligase</fullName>
        <ecNumber evidence="8">6.3.2.2</ecNumber>
    </recommendedName>
    <alternativeName>
        <fullName evidence="8">Gamma-ECS</fullName>
        <shortName evidence="8">GCS</shortName>
    </alternativeName>
    <alternativeName>
        <fullName evidence="8">Gamma-glutamylcysteine synthetase</fullName>
    </alternativeName>
</protein>
<dbReference type="InterPro" id="IPR014746">
    <property type="entry name" value="Gln_synth/guanido_kin_cat_dom"/>
</dbReference>
<dbReference type="Gene3D" id="3.30.590.20">
    <property type="match status" value="1"/>
</dbReference>
<comment type="catalytic activity">
    <reaction evidence="7 8 9">
        <text>L-cysteine + L-glutamate + ATP = gamma-L-glutamyl-L-cysteine + ADP + phosphate + H(+)</text>
        <dbReference type="Rhea" id="RHEA:13285"/>
        <dbReference type="ChEBI" id="CHEBI:15378"/>
        <dbReference type="ChEBI" id="CHEBI:29985"/>
        <dbReference type="ChEBI" id="CHEBI:30616"/>
        <dbReference type="ChEBI" id="CHEBI:35235"/>
        <dbReference type="ChEBI" id="CHEBI:43474"/>
        <dbReference type="ChEBI" id="CHEBI:58173"/>
        <dbReference type="ChEBI" id="CHEBI:456216"/>
        <dbReference type="EC" id="6.3.2.2"/>
    </reaction>
</comment>
<dbReference type="EMBL" id="FOHV01000002">
    <property type="protein sequence ID" value="SES70924.1"/>
    <property type="molecule type" value="Genomic_DNA"/>
</dbReference>
<evidence type="ECO:0000256" key="5">
    <source>
        <dbReference type="ARBA" id="ARBA00022741"/>
    </source>
</evidence>
<accession>A0A1H9YPA7</accession>
<comment type="pathway">
    <text evidence="1 8 9">Sulfur metabolism; glutathione biosynthesis; glutathione from L-cysteine and L-glutamate: step 1/2.</text>
</comment>
<evidence type="ECO:0000256" key="3">
    <source>
        <dbReference type="ARBA" id="ARBA00022598"/>
    </source>
</evidence>
<keyword evidence="12" id="KW-1185">Reference proteome</keyword>
<dbReference type="AlphaFoldDB" id="A0A1H9YPA7"/>
<evidence type="ECO:0000256" key="7">
    <source>
        <dbReference type="ARBA" id="ARBA00048819"/>
    </source>
</evidence>
<dbReference type="GO" id="GO:0004357">
    <property type="term" value="F:glutamate-cysteine ligase activity"/>
    <property type="evidence" value="ECO:0007669"/>
    <property type="project" value="UniProtKB-UniRule"/>
</dbReference>
<gene>
    <name evidence="8" type="primary">gshA</name>
    <name evidence="11" type="ORF">SAMN02583745_00282</name>
</gene>
<sequence>MIPNISSELNWLEKHPDSIIGIIRGIERETLRIDLNGKLSQTDHPAQLGSTLTHPWITTDFAESLLEFITPADTNLTETLSFLKDLHINTIKSLPNEQFWPFSMPCFIGDDEEVRLAQYGNSNIGKLKTLYREGLKQRYGAVMQTISGVHYNFSFPLSFWQAYLGVEDEVTGKDKISSGYLNLIRNYYRFGWVIPFLFGASPAICRSFLNNKQTHLPFEFNDSMAYLPYGTSLRLSDLGYTSNAQTNLGLTFNNIDTYIGQLRHAMTLSSEEFKAIGLEKDGKRIQINTNILQIENELYAPIRPKRVTKANERPSDAILRGGIQYIEVRSLDINPFDAIGISDEQARFLDLFLIWCVLAKAPEMSSSELQCTKRNWQTVIVEGRKPDQTIAVGCGNENHPLRLVGKSLFVDLIRIARILDKNEQNNRYEMVCEKWIRAFDEPELTYSGILLQAFKEQGMTNYGLSLAKKYKEELSQSDYQFLTQMQFDIEKEQSITKQWEIESQDTLSFSEFLRLNGGQ</sequence>
<proteinExistence type="inferred from homology"/>
<dbReference type="SUPFAM" id="SSF55931">
    <property type="entry name" value="Glutamine synthetase/guanido kinase"/>
    <property type="match status" value="1"/>
</dbReference>
<evidence type="ECO:0000259" key="10">
    <source>
        <dbReference type="Pfam" id="PF04262"/>
    </source>
</evidence>
<dbReference type="PANTHER" id="PTHR38761:SF1">
    <property type="entry name" value="GLUTAMATE--CYSTEINE LIGASE"/>
    <property type="match status" value="1"/>
</dbReference>
<dbReference type="InterPro" id="IPR007370">
    <property type="entry name" value="Glu_cys_ligase"/>
</dbReference>
<evidence type="ECO:0000256" key="8">
    <source>
        <dbReference type="HAMAP-Rule" id="MF_00578"/>
    </source>
</evidence>
<dbReference type="RefSeq" id="WP_093317063.1">
    <property type="nucleotide sequence ID" value="NZ_FOHV01000002.1"/>
</dbReference>
<dbReference type="NCBIfam" id="TIGR01434">
    <property type="entry name" value="glu_cys_ligase"/>
    <property type="match status" value="1"/>
</dbReference>
<dbReference type="GO" id="GO:0046872">
    <property type="term" value="F:metal ion binding"/>
    <property type="evidence" value="ECO:0007669"/>
    <property type="project" value="TreeGrafter"/>
</dbReference>
<dbReference type="GO" id="GO:0005524">
    <property type="term" value="F:ATP binding"/>
    <property type="evidence" value="ECO:0007669"/>
    <property type="project" value="UniProtKB-KW"/>
</dbReference>
<evidence type="ECO:0000313" key="11">
    <source>
        <dbReference type="EMBL" id="SES70924.1"/>
    </source>
</evidence>
<organism evidence="11 12">
    <name type="scientific">Thorsellia anophelis DSM 18579</name>
    <dbReference type="NCBI Taxonomy" id="1123402"/>
    <lineage>
        <taxon>Bacteria</taxon>
        <taxon>Pseudomonadati</taxon>
        <taxon>Pseudomonadota</taxon>
        <taxon>Gammaproteobacteria</taxon>
        <taxon>Enterobacterales</taxon>
        <taxon>Thorselliaceae</taxon>
        <taxon>Thorsellia</taxon>
    </lineage>
</organism>
<dbReference type="GO" id="GO:0006750">
    <property type="term" value="P:glutathione biosynthetic process"/>
    <property type="evidence" value="ECO:0007669"/>
    <property type="project" value="UniProtKB-UniRule"/>
</dbReference>
<evidence type="ECO:0000313" key="12">
    <source>
        <dbReference type="Proteomes" id="UP000242642"/>
    </source>
</evidence>
<dbReference type="OrthoDB" id="9803907at2"/>
<keyword evidence="6 8" id="KW-0067">ATP-binding</keyword>
<name>A0A1H9YPA7_9GAMM</name>
<keyword evidence="3 8" id="KW-0436">Ligase</keyword>
<dbReference type="GO" id="GO:0005829">
    <property type="term" value="C:cytosol"/>
    <property type="evidence" value="ECO:0007669"/>
    <property type="project" value="TreeGrafter"/>
</dbReference>